<gene>
    <name evidence="2" type="ORF">ACFO9K_02710</name>
</gene>
<feature type="region of interest" description="Disordered" evidence="1">
    <location>
        <begin position="54"/>
        <end position="96"/>
    </location>
</feature>
<sequence>MQRRKVIKSLGVAGGAVATGVGGTLAIPGTAAAEEKELDTSDWIVDLDVEKGQSASVGTRSGPPETEVYVGQNKNADPSTSAIESRSVGSSGGMSTQNYSVSASATLLTWDIPEEVPIIGGDELTFSISASVGLGGVSASFDVCVGGECISLAGVNVGIGTNTVDVSTKGTFYGVPFELTVSVTLTASIGSVTNPDASLDVGASGEVCLGRDLCDANPSGWENVTCMLCASAGTSVTVID</sequence>
<keyword evidence="3" id="KW-1185">Reference proteome</keyword>
<proteinExistence type="predicted"/>
<organism evidence="2 3">
    <name type="scientific">Halorussus aquaticus</name>
    <dbReference type="NCBI Taxonomy" id="2953748"/>
    <lineage>
        <taxon>Archaea</taxon>
        <taxon>Methanobacteriati</taxon>
        <taxon>Methanobacteriota</taxon>
        <taxon>Stenosarchaea group</taxon>
        <taxon>Halobacteria</taxon>
        <taxon>Halobacteriales</taxon>
        <taxon>Haladaptataceae</taxon>
        <taxon>Halorussus</taxon>
    </lineage>
</organism>
<comment type="caution">
    <text evidence="2">The sequence shown here is derived from an EMBL/GenBank/DDBJ whole genome shotgun (WGS) entry which is preliminary data.</text>
</comment>
<protein>
    <recommendedName>
        <fullName evidence="4">SipW-cognate class signal peptide</fullName>
    </recommendedName>
</protein>
<dbReference type="Proteomes" id="UP001595945">
    <property type="component" value="Unassembled WGS sequence"/>
</dbReference>
<dbReference type="AlphaFoldDB" id="A0ABD5PY18"/>
<evidence type="ECO:0008006" key="4">
    <source>
        <dbReference type="Google" id="ProtNLM"/>
    </source>
</evidence>
<feature type="compositionally biased region" description="Polar residues" evidence="1">
    <location>
        <begin position="72"/>
        <end position="96"/>
    </location>
</feature>
<accession>A0ABD5PY18</accession>
<dbReference type="PROSITE" id="PS51318">
    <property type="entry name" value="TAT"/>
    <property type="match status" value="1"/>
</dbReference>
<dbReference type="InterPro" id="IPR006311">
    <property type="entry name" value="TAT_signal"/>
</dbReference>
<evidence type="ECO:0000256" key="1">
    <source>
        <dbReference type="SAM" id="MobiDB-lite"/>
    </source>
</evidence>
<dbReference type="EMBL" id="JBHSHT010000001">
    <property type="protein sequence ID" value="MFC4823168.1"/>
    <property type="molecule type" value="Genomic_DNA"/>
</dbReference>
<evidence type="ECO:0000313" key="2">
    <source>
        <dbReference type="EMBL" id="MFC4823168.1"/>
    </source>
</evidence>
<dbReference type="GeneID" id="73045789"/>
<reference evidence="2 3" key="1">
    <citation type="journal article" date="2019" name="Int. J. Syst. Evol. Microbiol.">
        <title>The Global Catalogue of Microorganisms (GCM) 10K type strain sequencing project: providing services to taxonomists for standard genome sequencing and annotation.</title>
        <authorList>
            <consortium name="The Broad Institute Genomics Platform"/>
            <consortium name="The Broad Institute Genome Sequencing Center for Infectious Disease"/>
            <person name="Wu L."/>
            <person name="Ma J."/>
        </authorList>
    </citation>
    <scope>NUCLEOTIDE SEQUENCE [LARGE SCALE GENOMIC DNA]</scope>
    <source>
        <strain evidence="2 3">XZYJ18</strain>
    </source>
</reference>
<evidence type="ECO:0000313" key="3">
    <source>
        <dbReference type="Proteomes" id="UP001595945"/>
    </source>
</evidence>
<name>A0ABD5PY18_9EURY</name>
<dbReference type="RefSeq" id="WP_254267342.1">
    <property type="nucleotide sequence ID" value="NZ_CP100400.1"/>
</dbReference>